<feature type="compositionally biased region" description="Basic residues" evidence="1">
    <location>
        <begin position="110"/>
        <end position="119"/>
    </location>
</feature>
<sequence>MESTYWCRWNGKSWEPFLLQPLKQSFVGSSDGEDSWSIPCVQQACDETWEQAVEKKGFQDGYLAGCLQGSSGGNNHLPSEQLFQAAPFIHTPPRKYEGGKTVQLMNKSQRSGKKTKSKRKMQDEQEEKTNHEDKPSSEGVQHNSSYQQDYEETEKVKQEIQELEATIDAQFVKVVRERNPPLWPILGLNLGYSES</sequence>
<dbReference type="AlphaFoldDB" id="A0A9C7PU27"/>
<evidence type="ECO:0000313" key="3">
    <source>
        <dbReference type="Proteomes" id="UP001061958"/>
    </source>
</evidence>
<accession>A0A9C7PU27</accession>
<dbReference type="EMBL" id="BQMJ01000012">
    <property type="protein sequence ID" value="GJQ09947.1"/>
    <property type="molecule type" value="Genomic_DNA"/>
</dbReference>
<comment type="caution">
    <text evidence="2">The sequence shown here is derived from an EMBL/GenBank/DDBJ whole genome shotgun (WGS) entry which is preliminary data.</text>
</comment>
<dbReference type="OrthoDB" id="10384493at2759"/>
<reference evidence="2" key="1">
    <citation type="journal article" date="2022" name="Proc. Natl. Acad. Sci. U.S.A.">
        <title>Life cycle and functional genomics of the unicellular red alga Galdieria for elucidating algal and plant evolution and industrial use.</title>
        <authorList>
            <person name="Hirooka S."/>
            <person name="Itabashi T."/>
            <person name="Ichinose T.M."/>
            <person name="Onuma R."/>
            <person name="Fujiwara T."/>
            <person name="Yamashita S."/>
            <person name="Jong L.W."/>
            <person name="Tomita R."/>
            <person name="Iwane A.H."/>
            <person name="Miyagishima S.Y."/>
        </authorList>
    </citation>
    <scope>NUCLEOTIDE SEQUENCE</scope>
    <source>
        <strain evidence="2">NBRC 102759</strain>
    </source>
</reference>
<organism evidence="2 3">
    <name type="scientific">Galdieria partita</name>
    <dbReference type="NCBI Taxonomy" id="83374"/>
    <lineage>
        <taxon>Eukaryota</taxon>
        <taxon>Rhodophyta</taxon>
        <taxon>Bangiophyceae</taxon>
        <taxon>Galdieriales</taxon>
        <taxon>Galdieriaceae</taxon>
        <taxon>Galdieria</taxon>
    </lineage>
</organism>
<protein>
    <submittedName>
        <fullName evidence="2">Uncharacterized protein</fullName>
    </submittedName>
</protein>
<proteinExistence type="predicted"/>
<reference evidence="2" key="2">
    <citation type="submission" date="2022-01" db="EMBL/GenBank/DDBJ databases">
        <authorList>
            <person name="Hirooka S."/>
            <person name="Miyagishima S.Y."/>
        </authorList>
    </citation>
    <scope>NUCLEOTIDE SEQUENCE</scope>
    <source>
        <strain evidence="2">NBRC 102759</strain>
    </source>
</reference>
<feature type="compositionally biased region" description="Basic and acidic residues" evidence="1">
    <location>
        <begin position="120"/>
        <end position="136"/>
    </location>
</feature>
<name>A0A9C7PU27_9RHOD</name>
<evidence type="ECO:0000256" key="1">
    <source>
        <dbReference type="SAM" id="MobiDB-lite"/>
    </source>
</evidence>
<feature type="compositionally biased region" description="Polar residues" evidence="1">
    <location>
        <begin position="138"/>
        <end position="148"/>
    </location>
</feature>
<feature type="region of interest" description="Disordered" evidence="1">
    <location>
        <begin position="89"/>
        <end position="158"/>
    </location>
</feature>
<keyword evidence="3" id="KW-1185">Reference proteome</keyword>
<evidence type="ECO:0000313" key="2">
    <source>
        <dbReference type="EMBL" id="GJQ09947.1"/>
    </source>
</evidence>
<gene>
    <name evidence="2" type="ORF">GpartN1_g1738.t1</name>
</gene>
<dbReference type="Proteomes" id="UP001061958">
    <property type="component" value="Unassembled WGS sequence"/>
</dbReference>